<evidence type="ECO:0000256" key="9">
    <source>
        <dbReference type="ARBA" id="ARBA00023128"/>
    </source>
</evidence>
<dbReference type="OMA" id="KSWTIEL"/>
<dbReference type="OrthoDB" id="3089at2759"/>
<dbReference type="PANTHER" id="PTHR12219:SF8">
    <property type="entry name" value="NADH DEHYDROGENASE [UBIQUINONE] IRON-SULFUR PROTEIN 4, MITOCHONDRIAL"/>
    <property type="match status" value="1"/>
</dbReference>
<dbReference type="PANTHER" id="PTHR12219">
    <property type="entry name" value="NADH-UBIQUINONE OXIDOREDUCTASE"/>
    <property type="match status" value="1"/>
</dbReference>
<comment type="function">
    <text evidence="1 11">Accessory subunit of the mitochondrial membrane respiratory chain NADH dehydrogenase (Complex I), that is believed not to be involved in catalysis. Complex I functions in the transfer of electrons from NADH to the respiratory chain. The immediate electron acceptor for the enzyme is believed to be ubiquinone.</text>
</comment>
<dbReference type="KEGG" id="lak:106150948"/>
<dbReference type="InterPro" id="IPR006885">
    <property type="entry name" value="NADH_UbQ_FeS_4_mit-like"/>
</dbReference>
<dbReference type="GeneID" id="106150948"/>
<dbReference type="FunCoup" id="A0A1S3H0A7">
    <property type="interactions" value="1192"/>
</dbReference>
<dbReference type="GO" id="GO:0005743">
    <property type="term" value="C:mitochondrial inner membrane"/>
    <property type="evidence" value="ECO:0007669"/>
    <property type="project" value="UniProtKB-SubCell"/>
</dbReference>
<sequence length="172" mass="19224">MASLLLRRAGSVLRNNSSIRNLCGSRVLQASDDDVYAVEVIDKKSGSALIEVEENVETGVISGAPVEHVKGRHARIFVPAMNAMQSGSAATRLWRLEYDTRERWENPLMGWSSSGDPLSNIVLEFSSQEDAVRHAERMGYKYHVEAPTQKVLRKKSYGANFAWNKKTRVSTK</sequence>
<evidence type="ECO:0000256" key="7">
    <source>
        <dbReference type="ARBA" id="ARBA00022946"/>
    </source>
</evidence>
<evidence type="ECO:0000256" key="2">
    <source>
        <dbReference type="ARBA" id="ARBA00005882"/>
    </source>
</evidence>
<dbReference type="Gene3D" id="3.30.160.190">
    <property type="entry name" value="atu1810 like domain"/>
    <property type="match status" value="1"/>
</dbReference>
<evidence type="ECO:0000256" key="8">
    <source>
        <dbReference type="ARBA" id="ARBA00022982"/>
    </source>
</evidence>
<keyword evidence="5 11" id="KW-0679">Respiratory chain</keyword>
<keyword evidence="8 11" id="KW-0249">Electron transport</keyword>
<name>A0A1S3H0A7_LINAN</name>
<protein>
    <recommendedName>
        <fullName evidence="3 11">NADH dehydrogenase [ubiquinone] iron-sulfur protein 4, mitochondrial</fullName>
    </recommendedName>
</protein>
<comment type="similarity">
    <text evidence="2 11">Belongs to the complex I NDUFS4 subunit family.</text>
</comment>
<gene>
    <name evidence="13" type="primary">LOC106150948</name>
</gene>
<dbReference type="AlphaFoldDB" id="A0A1S3H0A7"/>
<keyword evidence="9 11" id="KW-0496">Mitochondrion</keyword>
<evidence type="ECO:0000256" key="1">
    <source>
        <dbReference type="ARBA" id="ARBA00003195"/>
    </source>
</evidence>
<dbReference type="Proteomes" id="UP000085678">
    <property type="component" value="Unplaced"/>
</dbReference>
<evidence type="ECO:0000256" key="11">
    <source>
        <dbReference type="RuleBase" id="RU367010"/>
    </source>
</evidence>
<evidence type="ECO:0000256" key="10">
    <source>
        <dbReference type="ARBA" id="ARBA00023136"/>
    </source>
</evidence>
<keyword evidence="12" id="KW-1185">Reference proteome</keyword>
<dbReference type="Pfam" id="PF04800">
    <property type="entry name" value="NDUS4"/>
    <property type="match status" value="1"/>
</dbReference>
<evidence type="ECO:0000256" key="3">
    <source>
        <dbReference type="ARBA" id="ARBA00015796"/>
    </source>
</evidence>
<accession>A0A1S3H0A7</accession>
<dbReference type="InterPro" id="IPR038532">
    <property type="entry name" value="NDUFS4-like_sf"/>
</dbReference>
<keyword evidence="4 11" id="KW-0813">Transport</keyword>
<reference evidence="13" key="1">
    <citation type="submission" date="2025-08" db="UniProtKB">
        <authorList>
            <consortium name="RefSeq"/>
        </authorList>
    </citation>
    <scope>IDENTIFICATION</scope>
    <source>
        <tissue evidence="13">Gonads</tissue>
    </source>
</reference>
<keyword evidence="6 11" id="KW-0999">Mitochondrion inner membrane</keyword>
<keyword evidence="7 11" id="KW-0809">Transit peptide</keyword>
<evidence type="ECO:0000256" key="5">
    <source>
        <dbReference type="ARBA" id="ARBA00022660"/>
    </source>
</evidence>
<proteinExistence type="inferred from homology"/>
<organism evidence="12 13">
    <name type="scientific">Lingula anatina</name>
    <name type="common">Brachiopod</name>
    <name type="synonym">Lingula unguis</name>
    <dbReference type="NCBI Taxonomy" id="7574"/>
    <lineage>
        <taxon>Eukaryota</taxon>
        <taxon>Metazoa</taxon>
        <taxon>Spiralia</taxon>
        <taxon>Lophotrochozoa</taxon>
        <taxon>Brachiopoda</taxon>
        <taxon>Linguliformea</taxon>
        <taxon>Lingulata</taxon>
        <taxon>Lingulida</taxon>
        <taxon>Linguloidea</taxon>
        <taxon>Lingulidae</taxon>
        <taxon>Lingula</taxon>
    </lineage>
</organism>
<comment type="subcellular location">
    <subcellularLocation>
        <location evidence="11">Mitochondrion inner membrane</location>
        <topology evidence="11">Peripheral membrane protein</topology>
        <orientation evidence="11">Matrix side</orientation>
    </subcellularLocation>
</comment>
<dbReference type="FunFam" id="3.30.160.190:FF:000001">
    <property type="entry name" value="NADH-ubiquinone oxidoreductase 21 kDa subunit mitochondrial"/>
    <property type="match status" value="1"/>
</dbReference>
<evidence type="ECO:0000313" key="13">
    <source>
        <dbReference type="RefSeq" id="XP_013379438.1"/>
    </source>
</evidence>
<dbReference type="STRING" id="7574.A0A1S3H0A7"/>
<evidence type="ECO:0000256" key="4">
    <source>
        <dbReference type="ARBA" id="ARBA00022448"/>
    </source>
</evidence>
<evidence type="ECO:0000256" key="6">
    <source>
        <dbReference type="ARBA" id="ARBA00022792"/>
    </source>
</evidence>
<evidence type="ECO:0000313" key="12">
    <source>
        <dbReference type="Proteomes" id="UP000085678"/>
    </source>
</evidence>
<dbReference type="InParanoid" id="A0A1S3H0A7"/>
<dbReference type="RefSeq" id="XP_013379438.1">
    <property type="nucleotide sequence ID" value="XM_013523984.1"/>
</dbReference>
<keyword evidence="10 11" id="KW-0472">Membrane</keyword>
<dbReference type="GO" id="GO:0022900">
    <property type="term" value="P:electron transport chain"/>
    <property type="evidence" value="ECO:0007669"/>
    <property type="project" value="InterPro"/>
</dbReference>